<evidence type="ECO:0000256" key="8">
    <source>
        <dbReference type="RuleBase" id="RU363041"/>
    </source>
</evidence>
<name>A0ABN2AZR6_9ACTN</name>
<keyword evidence="11" id="KW-1185">Reference proteome</keyword>
<evidence type="ECO:0000256" key="3">
    <source>
        <dbReference type="ARBA" id="ARBA00022448"/>
    </source>
</evidence>
<keyword evidence="5 8" id="KW-0812">Transmembrane</keyword>
<evidence type="ECO:0000256" key="9">
    <source>
        <dbReference type="SAM" id="MobiDB-lite"/>
    </source>
</evidence>
<dbReference type="EMBL" id="BAAAQD010000011">
    <property type="protein sequence ID" value="GAA1529826.1"/>
    <property type="molecule type" value="Genomic_DNA"/>
</dbReference>
<comment type="subcellular location">
    <subcellularLocation>
        <location evidence="1 8">Cell membrane</location>
        <topology evidence="1 8">Multi-pass membrane protein</topology>
    </subcellularLocation>
</comment>
<proteinExistence type="inferred from homology"/>
<comment type="caution">
    <text evidence="10">The sequence shown here is derived from an EMBL/GenBank/DDBJ whole genome shotgun (WGS) entry which is preliminary data.</text>
</comment>
<dbReference type="Pfam" id="PF01925">
    <property type="entry name" value="TauE"/>
    <property type="match status" value="1"/>
</dbReference>
<feature type="transmembrane region" description="Helical" evidence="8">
    <location>
        <begin position="172"/>
        <end position="189"/>
    </location>
</feature>
<dbReference type="InterPro" id="IPR052017">
    <property type="entry name" value="TSUP"/>
</dbReference>
<reference evidence="10 11" key="1">
    <citation type="journal article" date="2019" name="Int. J. Syst. Evol. Microbiol.">
        <title>The Global Catalogue of Microorganisms (GCM) 10K type strain sequencing project: providing services to taxonomists for standard genome sequencing and annotation.</title>
        <authorList>
            <consortium name="The Broad Institute Genomics Platform"/>
            <consortium name="The Broad Institute Genome Sequencing Center for Infectious Disease"/>
            <person name="Wu L."/>
            <person name="Ma J."/>
        </authorList>
    </citation>
    <scope>NUCLEOTIDE SEQUENCE [LARGE SCALE GENOMIC DNA]</scope>
    <source>
        <strain evidence="10 11">JCM 15933</strain>
    </source>
</reference>
<feature type="compositionally biased region" description="Low complexity" evidence="9">
    <location>
        <begin position="35"/>
        <end position="45"/>
    </location>
</feature>
<evidence type="ECO:0000256" key="7">
    <source>
        <dbReference type="ARBA" id="ARBA00023136"/>
    </source>
</evidence>
<evidence type="ECO:0000256" key="5">
    <source>
        <dbReference type="ARBA" id="ARBA00022692"/>
    </source>
</evidence>
<gene>
    <name evidence="10" type="ORF">GCM10009827_053910</name>
</gene>
<keyword evidence="3" id="KW-0813">Transport</keyword>
<feature type="transmembrane region" description="Helical" evidence="8">
    <location>
        <begin position="145"/>
        <end position="165"/>
    </location>
</feature>
<dbReference type="PANTHER" id="PTHR30269:SF37">
    <property type="entry name" value="MEMBRANE TRANSPORTER PROTEIN"/>
    <property type="match status" value="1"/>
</dbReference>
<accession>A0ABN2AZR6</accession>
<keyword evidence="7 8" id="KW-0472">Membrane</keyword>
<comment type="similarity">
    <text evidence="2 8">Belongs to the 4-toluene sulfonate uptake permease (TSUP) (TC 2.A.102) family.</text>
</comment>
<feature type="region of interest" description="Disordered" evidence="9">
    <location>
        <begin position="30"/>
        <end position="70"/>
    </location>
</feature>
<dbReference type="InterPro" id="IPR002781">
    <property type="entry name" value="TM_pro_TauE-like"/>
</dbReference>
<evidence type="ECO:0000313" key="10">
    <source>
        <dbReference type="EMBL" id="GAA1529826.1"/>
    </source>
</evidence>
<feature type="transmembrane region" description="Helical" evidence="8">
    <location>
        <begin position="201"/>
        <end position="227"/>
    </location>
</feature>
<sequence length="314" mass="32523">MTLLLVLLGAAVGAPLRYLTDRTVQSRHDSIFPQASAPPISARSPPRSRESHPRTGAGRGPDPPRPGRLGGVNLDDLPTLAVASAAAFGLALLSAVAGFGGGVLLLPVFTALFGLRVAVPMLTLTQVSSNAFRGWLNRRELHWRLIGWFALGAVPLAVAGGLLLAHAPLGPLKRLLGVFLIGVVVWRRRNPQPRKPAEQSFAVVGAASGLGSALLGSVGPLTAPLFLAYGLTRAAYIGTEAVSALTMHLSKIAAYGTGDLITSRVLLFGAALTPATLAGAWVGRKIVGRTSDRVFVVLVEAGLVAAGVLFLLGL</sequence>
<evidence type="ECO:0000256" key="4">
    <source>
        <dbReference type="ARBA" id="ARBA00022475"/>
    </source>
</evidence>
<feature type="transmembrane region" description="Helical" evidence="8">
    <location>
        <begin position="103"/>
        <end position="125"/>
    </location>
</feature>
<feature type="transmembrane region" description="Helical" evidence="8">
    <location>
        <begin position="294"/>
        <end position="313"/>
    </location>
</feature>
<keyword evidence="4 8" id="KW-1003">Cell membrane</keyword>
<keyword evidence="6 8" id="KW-1133">Transmembrane helix</keyword>
<evidence type="ECO:0000313" key="11">
    <source>
        <dbReference type="Proteomes" id="UP001501470"/>
    </source>
</evidence>
<evidence type="ECO:0000256" key="1">
    <source>
        <dbReference type="ARBA" id="ARBA00004651"/>
    </source>
</evidence>
<organism evidence="10 11">
    <name type="scientific">Dactylosporangium maewongense</name>
    <dbReference type="NCBI Taxonomy" id="634393"/>
    <lineage>
        <taxon>Bacteria</taxon>
        <taxon>Bacillati</taxon>
        <taxon>Actinomycetota</taxon>
        <taxon>Actinomycetes</taxon>
        <taxon>Micromonosporales</taxon>
        <taxon>Micromonosporaceae</taxon>
        <taxon>Dactylosporangium</taxon>
    </lineage>
</organism>
<evidence type="ECO:0000256" key="6">
    <source>
        <dbReference type="ARBA" id="ARBA00022989"/>
    </source>
</evidence>
<feature type="transmembrane region" description="Helical" evidence="8">
    <location>
        <begin position="261"/>
        <end position="282"/>
    </location>
</feature>
<evidence type="ECO:0000256" key="2">
    <source>
        <dbReference type="ARBA" id="ARBA00009142"/>
    </source>
</evidence>
<dbReference type="PANTHER" id="PTHR30269">
    <property type="entry name" value="TRANSMEMBRANE PROTEIN YFCA"/>
    <property type="match status" value="1"/>
</dbReference>
<protein>
    <recommendedName>
        <fullName evidence="8">Probable membrane transporter protein</fullName>
    </recommendedName>
</protein>
<dbReference type="Proteomes" id="UP001501470">
    <property type="component" value="Unassembled WGS sequence"/>
</dbReference>